<keyword evidence="1 2" id="KW-0732">Signal</keyword>
<dbReference type="Proteomes" id="UP000636010">
    <property type="component" value="Unassembled WGS sequence"/>
</dbReference>
<dbReference type="CDD" id="cd16325">
    <property type="entry name" value="LolA"/>
    <property type="match status" value="1"/>
</dbReference>
<dbReference type="Pfam" id="PF03548">
    <property type="entry name" value="LolA"/>
    <property type="match status" value="1"/>
</dbReference>
<keyword evidence="4" id="KW-1185">Reference proteome</keyword>
<comment type="caution">
    <text evidence="3">The sequence shown here is derived from an EMBL/GenBank/DDBJ whole genome shotgun (WGS) entry which is preliminary data.</text>
</comment>
<evidence type="ECO:0000313" key="3">
    <source>
        <dbReference type="EMBL" id="GGC41235.1"/>
    </source>
</evidence>
<feature type="chain" id="PRO_5045356382" description="Cell envelope biogenesis protein LolA" evidence="2">
    <location>
        <begin position="20"/>
        <end position="211"/>
    </location>
</feature>
<evidence type="ECO:0000313" key="4">
    <source>
        <dbReference type="Proteomes" id="UP000636010"/>
    </source>
</evidence>
<name>A0ABQ1MI93_9BACT</name>
<dbReference type="RefSeq" id="WP_345259739.1">
    <property type="nucleotide sequence ID" value="NZ_BAABHU010000009.1"/>
</dbReference>
<dbReference type="PANTHER" id="PTHR35869:SF1">
    <property type="entry name" value="OUTER-MEMBRANE LIPOPROTEIN CARRIER PROTEIN"/>
    <property type="match status" value="1"/>
</dbReference>
<proteinExistence type="predicted"/>
<sequence>MMKLKMIFLLIIFSTAAFAQNDPKAKEVLDKMSAKYRNIPAFTATFTQTLENKIEDINDSFTGKITVMGNSFKADVAGQLIVNNNKTVWTYLKDANEVTINNYDAEAGEMNPSKIYDAYKEGYKYLYMAGEGTSQYHVIDLVPENKDETFYKIRLKIDKNTNLLKSWSVFDRAGNIFNYAVTDFKVLNTLTANDFVFDPSKYPNIEVLDFR</sequence>
<evidence type="ECO:0000256" key="2">
    <source>
        <dbReference type="SAM" id="SignalP"/>
    </source>
</evidence>
<dbReference type="InterPro" id="IPR004564">
    <property type="entry name" value="OM_lipoprot_carrier_LolA-like"/>
</dbReference>
<feature type="signal peptide" evidence="2">
    <location>
        <begin position="1"/>
        <end position="19"/>
    </location>
</feature>
<dbReference type="EMBL" id="BMEC01000009">
    <property type="protein sequence ID" value="GGC41235.1"/>
    <property type="molecule type" value="Genomic_DNA"/>
</dbReference>
<dbReference type="InterPro" id="IPR029046">
    <property type="entry name" value="LolA/LolB/LppX"/>
</dbReference>
<dbReference type="SUPFAM" id="SSF89392">
    <property type="entry name" value="Prokaryotic lipoproteins and lipoprotein localization factors"/>
    <property type="match status" value="1"/>
</dbReference>
<evidence type="ECO:0000256" key="1">
    <source>
        <dbReference type="ARBA" id="ARBA00022729"/>
    </source>
</evidence>
<dbReference type="PANTHER" id="PTHR35869">
    <property type="entry name" value="OUTER-MEMBRANE LIPOPROTEIN CARRIER PROTEIN"/>
    <property type="match status" value="1"/>
</dbReference>
<accession>A0ABQ1MI93</accession>
<evidence type="ECO:0008006" key="5">
    <source>
        <dbReference type="Google" id="ProtNLM"/>
    </source>
</evidence>
<gene>
    <name evidence="3" type="ORF">GCM10011506_28500</name>
</gene>
<organism evidence="3 4">
    <name type="scientific">Marivirga lumbricoides</name>
    <dbReference type="NCBI Taxonomy" id="1046115"/>
    <lineage>
        <taxon>Bacteria</taxon>
        <taxon>Pseudomonadati</taxon>
        <taxon>Bacteroidota</taxon>
        <taxon>Cytophagia</taxon>
        <taxon>Cytophagales</taxon>
        <taxon>Marivirgaceae</taxon>
        <taxon>Marivirga</taxon>
    </lineage>
</organism>
<dbReference type="Gene3D" id="2.50.20.10">
    <property type="entry name" value="Lipoprotein localisation LolA/LolB/LppX"/>
    <property type="match status" value="1"/>
</dbReference>
<protein>
    <recommendedName>
        <fullName evidence="5">Cell envelope biogenesis protein LolA</fullName>
    </recommendedName>
</protein>
<reference evidence="4" key="1">
    <citation type="journal article" date="2019" name="Int. J. Syst. Evol. Microbiol.">
        <title>The Global Catalogue of Microorganisms (GCM) 10K type strain sequencing project: providing services to taxonomists for standard genome sequencing and annotation.</title>
        <authorList>
            <consortium name="The Broad Institute Genomics Platform"/>
            <consortium name="The Broad Institute Genome Sequencing Center for Infectious Disease"/>
            <person name="Wu L."/>
            <person name="Ma J."/>
        </authorList>
    </citation>
    <scope>NUCLEOTIDE SEQUENCE [LARGE SCALE GENOMIC DNA]</scope>
    <source>
        <strain evidence="4">CGMCC 1.10832</strain>
    </source>
</reference>